<proteinExistence type="predicted"/>
<keyword evidence="2" id="KW-1185">Reference proteome</keyword>
<reference evidence="1 2" key="2">
    <citation type="journal article" date="2022" name="Mol. Biol. Evol.">
        <title>Comparative Genomics Reveals Insights into the Divergent Evolution of Astigmatic Mites and Household Pest Adaptations.</title>
        <authorList>
            <person name="Xiong Q."/>
            <person name="Wan A.T."/>
            <person name="Liu X."/>
            <person name="Fung C.S."/>
            <person name="Xiao X."/>
            <person name="Malainual N."/>
            <person name="Hou J."/>
            <person name="Wang L."/>
            <person name="Wang M."/>
            <person name="Yang K.Y."/>
            <person name="Cui Y."/>
            <person name="Leung E.L."/>
            <person name="Nong W."/>
            <person name="Shin S.K."/>
            <person name="Au S.W."/>
            <person name="Jeong K.Y."/>
            <person name="Chew F.T."/>
            <person name="Hui J.H."/>
            <person name="Leung T.F."/>
            <person name="Tungtrongchitr A."/>
            <person name="Zhong N."/>
            <person name="Liu Z."/>
            <person name="Tsui S.K."/>
        </authorList>
    </citation>
    <scope>NUCLEOTIDE SEQUENCE [LARGE SCALE GENOMIC DNA]</scope>
    <source>
        <strain evidence="1">Derp</strain>
    </source>
</reference>
<gene>
    <name evidence="1" type="ORF">DERP_013629</name>
</gene>
<reference evidence="1 2" key="1">
    <citation type="journal article" date="2018" name="J. Allergy Clin. Immunol.">
        <title>High-quality assembly of Dermatophagoides pteronyssinus genome and transcriptome reveals a wide range of novel allergens.</title>
        <authorList>
            <person name="Liu X.Y."/>
            <person name="Yang K.Y."/>
            <person name="Wang M.Q."/>
            <person name="Kwok J.S."/>
            <person name="Zeng X."/>
            <person name="Yang Z."/>
            <person name="Xiao X.J."/>
            <person name="Lau C.P."/>
            <person name="Li Y."/>
            <person name="Huang Z.M."/>
            <person name="Ba J.G."/>
            <person name="Yim A.K."/>
            <person name="Ouyang C.Y."/>
            <person name="Ngai S.M."/>
            <person name="Chan T.F."/>
            <person name="Leung E.L."/>
            <person name="Liu L."/>
            <person name="Liu Z.G."/>
            <person name="Tsui S.K."/>
        </authorList>
    </citation>
    <scope>NUCLEOTIDE SEQUENCE [LARGE SCALE GENOMIC DNA]</scope>
    <source>
        <strain evidence="1">Derp</strain>
    </source>
</reference>
<protein>
    <submittedName>
        <fullName evidence="1">Uncharacterized protein</fullName>
    </submittedName>
</protein>
<evidence type="ECO:0000313" key="2">
    <source>
        <dbReference type="Proteomes" id="UP000887458"/>
    </source>
</evidence>
<dbReference type="Proteomes" id="UP000887458">
    <property type="component" value="Unassembled WGS sequence"/>
</dbReference>
<accession>A0ABQ8IPS6</accession>
<organism evidence="1 2">
    <name type="scientific">Dermatophagoides pteronyssinus</name>
    <name type="common">European house dust mite</name>
    <dbReference type="NCBI Taxonomy" id="6956"/>
    <lineage>
        <taxon>Eukaryota</taxon>
        <taxon>Metazoa</taxon>
        <taxon>Ecdysozoa</taxon>
        <taxon>Arthropoda</taxon>
        <taxon>Chelicerata</taxon>
        <taxon>Arachnida</taxon>
        <taxon>Acari</taxon>
        <taxon>Acariformes</taxon>
        <taxon>Sarcoptiformes</taxon>
        <taxon>Astigmata</taxon>
        <taxon>Psoroptidia</taxon>
        <taxon>Analgoidea</taxon>
        <taxon>Pyroglyphidae</taxon>
        <taxon>Dermatophagoidinae</taxon>
        <taxon>Dermatophagoides</taxon>
    </lineage>
</organism>
<sequence>MTCFNELLLLQPTRKKNIKMIATKQKWINLTRNDMMYESKKTFPNSAIFKKKFQKSNFMTKL</sequence>
<evidence type="ECO:0000313" key="1">
    <source>
        <dbReference type="EMBL" id="KAH9412386.1"/>
    </source>
</evidence>
<dbReference type="EMBL" id="NJHN03000131">
    <property type="protein sequence ID" value="KAH9412386.1"/>
    <property type="molecule type" value="Genomic_DNA"/>
</dbReference>
<comment type="caution">
    <text evidence="1">The sequence shown here is derived from an EMBL/GenBank/DDBJ whole genome shotgun (WGS) entry which is preliminary data.</text>
</comment>
<name>A0ABQ8IPS6_DERPT</name>